<gene>
    <name evidence="2" type="ORF">TSYNT_8286</name>
</gene>
<name>A0A0U9HG24_9FIRM</name>
<keyword evidence="3" id="KW-1185">Reference proteome</keyword>
<dbReference type="OrthoDB" id="1661308at2"/>
<dbReference type="Proteomes" id="UP000062160">
    <property type="component" value="Unassembled WGS sequence"/>
</dbReference>
<reference evidence="2" key="1">
    <citation type="journal article" date="2016" name="Genome Announc.">
        <title>Draft Genome Sequence of the Syntrophic Lactate-Degrading Bacterium Tepidanaerobacter syntrophicus JLT.</title>
        <authorList>
            <person name="Matsuura N."/>
            <person name="Ohashi A."/>
            <person name="Tourlousse D.M."/>
            <person name="Sekiguchi Y."/>
        </authorList>
    </citation>
    <scope>NUCLEOTIDE SEQUENCE [LARGE SCALE GENOMIC DNA]</scope>
    <source>
        <strain evidence="2">JL</strain>
    </source>
</reference>
<dbReference type="EMBL" id="DF977002">
    <property type="protein sequence ID" value="GAQ25749.1"/>
    <property type="molecule type" value="Genomic_DNA"/>
</dbReference>
<evidence type="ECO:0000313" key="3">
    <source>
        <dbReference type="Proteomes" id="UP000062160"/>
    </source>
</evidence>
<dbReference type="RefSeq" id="WP_059033209.1">
    <property type="nucleotide sequence ID" value="NZ_BSDN01000008.1"/>
</dbReference>
<dbReference type="Pfam" id="PF09983">
    <property type="entry name" value="JetD_C"/>
    <property type="match status" value="1"/>
</dbReference>
<protein>
    <recommendedName>
        <fullName evidence="1">Wadjet protein JetD C-terminal domain-containing protein</fullName>
    </recommendedName>
</protein>
<evidence type="ECO:0000313" key="2">
    <source>
        <dbReference type="EMBL" id="GAQ25749.1"/>
    </source>
</evidence>
<evidence type="ECO:0000259" key="1">
    <source>
        <dbReference type="Pfam" id="PF09983"/>
    </source>
</evidence>
<proteinExistence type="predicted"/>
<organism evidence="2">
    <name type="scientific">Tepidanaerobacter syntrophicus</name>
    <dbReference type="NCBI Taxonomy" id="224999"/>
    <lineage>
        <taxon>Bacteria</taxon>
        <taxon>Bacillati</taxon>
        <taxon>Bacillota</taxon>
        <taxon>Clostridia</taxon>
        <taxon>Thermosediminibacterales</taxon>
        <taxon>Tepidanaerobacteraceae</taxon>
        <taxon>Tepidanaerobacter</taxon>
    </lineage>
</organism>
<dbReference type="SUPFAM" id="SSF56726">
    <property type="entry name" value="DNA topoisomerase IV, alpha subunit"/>
    <property type="match status" value="1"/>
</dbReference>
<dbReference type="InterPro" id="IPR024534">
    <property type="entry name" value="JetD_C"/>
</dbReference>
<accession>A0A0U9HG24</accession>
<dbReference type="AlphaFoldDB" id="A0A0U9HG24"/>
<dbReference type="STRING" id="224999.GCA_001485475_01785"/>
<sequence length="361" mass="42991">MYNLIKVFLNDYKQKNRKSFYLDDLEKFLLEKSGGSSAYHKKGGYHGLYEALETLLQEGYIKPMKTVGYNGKYPPLKLRWYITEDVITPRWKSEDILRLSDLLDLSTYIKYPRLQTDREWQFILRIYEFLQNRDWREWASCEERCLELFDNEKFLDPKEEPDNGVIKRLKLSYEDLKMKKYGQMFAYWNRGVRQIKTAIILENHSTFFTFKRAAAKGYDLFGIIPDAIIYGQGKDIISSFAFIHEIADIGGLKVFYFGDIDPEGYMIYKSLRETYPSVNISLQLDAYKNLLDFGKSYPIKKAQNTNIENLNFVISEFAENNYHETVKHLKRLWYANRRIPQEFITYEYLIRSKTVPERDKL</sequence>
<dbReference type="GO" id="GO:0005694">
    <property type="term" value="C:chromosome"/>
    <property type="evidence" value="ECO:0007669"/>
    <property type="project" value="InterPro"/>
</dbReference>
<dbReference type="InterPro" id="IPR036078">
    <property type="entry name" value="Spo11/TopoVI_A_sf"/>
</dbReference>
<feature type="domain" description="Wadjet protein JetD C-terminal" evidence="1">
    <location>
        <begin position="188"/>
        <end position="349"/>
    </location>
</feature>
<dbReference type="GO" id="GO:0003677">
    <property type="term" value="F:DNA binding"/>
    <property type="evidence" value="ECO:0007669"/>
    <property type="project" value="InterPro"/>
</dbReference>